<protein>
    <recommendedName>
        <fullName evidence="4">Alpha-galactosidase NEW3 domain-containing protein</fullName>
    </recommendedName>
</protein>
<organism evidence="2 3">
    <name type="scientific">Candidatus Thalassarchaeum betae</name>
    <dbReference type="NCBI Taxonomy" id="2599289"/>
    <lineage>
        <taxon>Archaea</taxon>
        <taxon>Methanobacteriati</taxon>
        <taxon>Thermoplasmatota</taxon>
        <taxon>Candidatus Poseidoniia</taxon>
        <taxon>Candidatus Poseidoniales</taxon>
        <taxon>Candidatus Thalassarchaeaceae</taxon>
        <taxon>Candidatus Thalassarchaeum</taxon>
    </lineage>
</organism>
<dbReference type="PANTHER" id="PTHR39198">
    <property type="entry name" value="HYPOTHETICAL MEMBRANE PROTEIN, CONSERVED"/>
    <property type="match status" value="1"/>
</dbReference>
<reference evidence="2 3" key="1">
    <citation type="journal article" date="2015" name="Nat. Commun.">
        <title>Genomic and transcriptomic evidence for scavenging of diverse organic compounds by widespread deep-sea archaea.</title>
        <authorList>
            <person name="Li M."/>
            <person name="Baker B.J."/>
            <person name="Anantharaman K."/>
            <person name="Jain S."/>
            <person name="Breier J.A."/>
            <person name="Dick G.J."/>
        </authorList>
    </citation>
    <scope>NUCLEOTIDE SEQUENCE [LARGE SCALE GENOMIC DNA]</scope>
    <source>
        <strain evidence="2">Cayman_51_deep</strain>
    </source>
</reference>
<proteinExistence type="predicted"/>
<dbReference type="Gene3D" id="2.60.40.10">
    <property type="entry name" value="Immunoglobulins"/>
    <property type="match status" value="1"/>
</dbReference>
<evidence type="ECO:0008006" key="4">
    <source>
        <dbReference type="Google" id="ProtNLM"/>
    </source>
</evidence>
<dbReference type="PANTHER" id="PTHR39198:SF1">
    <property type="entry name" value="ALPHA-GALACTOSIDASE NEW3 DOMAIN-CONTAINING PROTEIN"/>
    <property type="match status" value="1"/>
</dbReference>
<dbReference type="EMBL" id="PSPG01000001">
    <property type="protein sequence ID" value="PXF22518.1"/>
    <property type="molecule type" value="Genomic_DNA"/>
</dbReference>
<name>A0A2V3HTQ1_9ARCH</name>
<dbReference type="InterPro" id="IPR013783">
    <property type="entry name" value="Ig-like_fold"/>
</dbReference>
<feature type="transmembrane region" description="Helical" evidence="1">
    <location>
        <begin position="863"/>
        <end position="881"/>
    </location>
</feature>
<dbReference type="Proteomes" id="UP000248161">
    <property type="component" value="Unassembled WGS sequence"/>
</dbReference>
<accession>A0A2V3HTQ1</accession>
<dbReference type="AlphaFoldDB" id="A0A2V3HTQ1"/>
<evidence type="ECO:0000313" key="3">
    <source>
        <dbReference type="Proteomes" id="UP000248161"/>
    </source>
</evidence>
<keyword evidence="1" id="KW-0472">Membrane</keyword>
<keyword evidence="1" id="KW-0812">Transmembrane</keyword>
<gene>
    <name evidence="2" type="ORF">CXX69_00880</name>
</gene>
<sequence length="900" mass="95743">MMKRSPSTALLAALLLLTVASPLASAEVSVALSASPMAQEATTDDDAEYDITVTNDGDEDITVTLSTQQGSDCSGFSSSLDSYQVSVDQGDSETVKLTVTVNDQADGECETTVDAQAQGEGLPGSPATDDVTVTTTSGDGGGLYSVKLSTDELTKTYEGDDNEGDSVVWDVEVENNGEQQANIQLEMTSDSDCESDTLDATVDPQVLQLEPEENEQVEVTVEVPDGRSTEAGNHCFILKATVTNDPNAADQAEDNLTLTLIIPELKECDPTLQYTSHSLDPDESASNSFEVENVGNTEWTVTANAQAQDSSHDITDWVDFDSPLSKLLSEAGGSQDSHIFTFSVTPDDSIESGTQVGIKIQGRAGTAVGCERVLTVTVGQSHAATMTLSKNKLSNVEPGTSDTVSIQITNLGNGMETLSIGASGLPPGWQISFSQNSVTVGSVHSGNNKQTISAEVFVPEGASAEEETVITFSVGRGGGSTPYDTKDLTVSVDAHHGLTTSILSTQQTGRSNQTVQFPIDVTNTGNIRDTIKLLTCDPSDQTGCNSPMWASSYSDSQGNTITQIILDPSETQRIYLDILVEGEEDADSASVLARIAIYGTTVIEDHTVSVIVSNYNYGMAITPQNPGDIPDQIDATLPPGGSLTTAFWVENIGDYPGGDAVVISVTGMESSVLRTITVEGVEIEGTVSLGLGERVLIEIEIEVLEGVADGVSGVVKVSAYSEKNTAQSTSVDMIVEVRTIHDLRFTLEGEDEQTVEYPDKAYFSLYVTNHGNTLETVEVLSSESLRGWSVDVVDEEFELEPGVTREIEVRVTPPSDLLDDDTYLFTLTVQPEGLTVAGQPIDLTVTSEMPASFIGLSEEAAQTLVYGSIILGSILVVVLFFRSRAENRRIVEALENELED</sequence>
<evidence type="ECO:0000313" key="2">
    <source>
        <dbReference type="EMBL" id="PXF22518.1"/>
    </source>
</evidence>
<keyword evidence="1" id="KW-1133">Transmembrane helix</keyword>
<evidence type="ECO:0000256" key="1">
    <source>
        <dbReference type="SAM" id="Phobius"/>
    </source>
</evidence>
<comment type="caution">
    <text evidence="2">The sequence shown here is derived from an EMBL/GenBank/DDBJ whole genome shotgun (WGS) entry which is preliminary data.</text>
</comment>